<keyword evidence="3" id="KW-1185">Reference proteome</keyword>
<evidence type="ECO:0000313" key="2">
    <source>
        <dbReference type="EMBL" id="SFN74942.1"/>
    </source>
</evidence>
<evidence type="ECO:0000256" key="1">
    <source>
        <dbReference type="SAM" id="SignalP"/>
    </source>
</evidence>
<accession>A0A1I5BJX5</accession>
<dbReference type="Proteomes" id="UP000199036">
    <property type="component" value="Unassembled WGS sequence"/>
</dbReference>
<feature type="signal peptide" evidence="1">
    <location>
        <begin position="1"/>
        <end position="22"/>
    </location>
</feature>
<gene>
    <name evidence="2" type="ORF">SAMN05421741_11031</name>
</gene>
<keyword evidence="1" id="KW-0732">Signal</keyword>
<name>A0A1I5BJX5_9FLAO</name>
<dbReference type="Pfam" id="PF19841">
    <property type="entry name" value="GldN"/>
    <property type="match status" value="1"/>
</dbReference>
<dbReference type="AlphaFoldDB" id="A0A1I5BJX5"/>
<dbReference type="OrthoDB" id="1141916at2"/>
<proteinExistence type="predicted"/>
<dbReference type="STRING" id="913024.SAMN05421741_11031"/>
<evidence type="ECO:0000313" key="3">
    <source>
        <dbReference type="Proteomes" id="UP000199036"/>
    </source>
</evidence>
<feature type="chain" id="PRO_5011464836" evidence="1">
    <location>
        <begin position="23"/>
        <end position="294"/>
    </location>
</feature>
<reference evidence="3" key="1">
    <citation type="submission" date="2016-10" db="EMBL/GenBank/DDBJ databases">
        <authorList>
            <person name="Varghese N."/>
            <person name="Submissions S."/>
        </authorList>
    </citation>
    <scope>NUCLEOTIDE SEQUENCE [LARGE SCALE GENOMIC DNA]</scope>
    <source>
        <strain evidence="3">DS-12</strain>
    </source>
</reference>
<dbReference type="RefSeq" id="WP_091522556.1">
    <property type="nucleotide sequence ID" value="NZ_FOVI01000010.1"/>
</dbReference>
<dbReference type="EMBL" id="FOVI01000010">
    <property type="protein sequence ID" value="SFN74942.1"/>
    <property type="molecule type" value="Genomic_DNA"/>
</dbReference>
<protein>
    <submittedName>
        <fullName evidence="2">Gliding motility associated protien GldN</fullName>
    </submittedName>
</protein>
<dbReference type="NCBIfam" id="TIGR03523">
    <property type="entry name" value="GldN"/>
    <property type="match status" value="1"/>
</dbReference>
<dbReference type="InterPro" id="IPR019847">
    <property type="entry name" value="Gliding_motility_assoc_GldN"/>
</dbReference>
<organism evidence="2 3">
    <name type="scientific">Paenimyroides ummariense</name>
    <dbReference type="NCBI Taxonomy" id="913024"/>
    <lineage>
        <taxon>Bacteria</taxon>
        <taxon>Pseudomonadati</taxon>
        <taxon>Bacteroidota</taxon>
        <taxon>Flavobacteriia</taxon>
        <taxon>Flavobacteriales</taxon>
        <taxon>Flavobacteriaceae</taxon>
        <taxon>Paenimyroides</taxon>
    </lineage>
</organism>
<sequence length="294" mass="34720">MKNFKNLFFTVCAIVVTGVSFAQNNILNARMAAEIGDESIEEIYAKADGPIPYEYVNDRDIIFQKKVWEVLPLDQRQNLVYYFPLEETIDRKPLWNVLKDAVMNKKINEVYEDENFKFKLNIKDLESKFVRTDTAEAGKEQYMLEGKIDRQYIYTTEIRPTDVKEYRTMGMWYLDRNAGELKYRLLALAPVVTDIATKGEDFEQAVPLFWIFFPDARETLYNTYAFNEKNPAMKMNFDYLFNARKFSGTIYKTDNIYGDRNISEYVQGNAMMQLLEAERVKESIRDLEDDLWNY</sequence>